<protein>
    <recommendedName>
        <fullName evidence="3">RNase III domain-containing protein</fullName>
    </recommendedName>
</protein>
<sequence length="94" mass="10964">MKRLRTLETHSYLVREAALARDENREKGLRDDGDKYDMEDGEVESDLSCYRVLYSKTLADVVEALIGVYYVEGEESAHHLMNWIGIQWSLILKR</sequence>
<gene>
    <name evidence="1" type="ORF">IFM89_018145</name>
</gene>
<evidence type="ECO:0000313" key="2">
    <source>
        <dbReference type="Proteomes" id="UP000631114"/>
    </source>
</evidence>
<name>A0A835HVY8_9MAGN</name>
<dbReference type="SUPFAM" id="SSF69065">
    <property type="entry name" value="RNase III domain-like"/>
    <property type="match status" value="1"/>
</dbReference>
<keyword evidence="2" id="KW-1185">Reference proteome</keyword>
<evidence type="ECO:0008006" key="3">
    <source>
        <dbReference type="Google" id="ProtNLM"/>
    </source>
</evidence>
<dbReference type="GO" id="GO:0006396">
    <property type="term" value="P:RNA processing"/>
    <property type="evidence" value="ECO:0007669"/>
    <property type="project" value="InterPro"/>
</dbReference>
<evidence type="ECO:0000313" key="1">
    <source>
        <dbReference type="EMBL" id="KAF9605749.1"/>
    </source>
</evidence>
<organism evidence="1 2">
    <name type="scientific">Coptis chinensis</name>
    <dbReference type="NCBI Taxonomy" id="261450"/>
    <lineage>
        <taxon>Eukaryota</taxon>
        <taxon>Viridiplantae</taxon>
        <taxon>Streptophyta</taxon>
        <taxon>Embryophyta</taxon>
        <taxon>Tracheophyta</taxon>
        <taxon>Spermatophyta</taxon>
        <taxon>Magnoliopsida</taxon>
        <taxon>Ranunculales</taxon>
        <taxon>Ranunculaceae</taxon>
        <taxon>Coptidoideae</taxon>
        <taxon>Coptis</taxon>
    </lineage>
</organism>
<dbReference type="InterPro" id="IPR036389">
    <property type="entry name" value="RNase_III_sf"/>
</dbReference>
<reference evidence="1 2" key="1">
    <citation type="submission" date="2020-10" db="EMBL/GenBank/DDBJ databases">
        <title>The Coptis chinensis genome and diversification of protoberbering-type alkaloids.</title>
        <authorList>
            <person name="Wang B."/>
            <person name="Shu S."/>
            <person name="Song C."/>
            <person name="Liu Y."/>
        </authorList>
    </citation>
    <scope>NUCLEOTIDE SEQUENCE [LARGE SCALE GENOMIC DNA]</scope>
    <source>
        <strain evidence="1">HL-2020</strain>
        <tissue evidence="1">Leaf</tissue>
    </source>
</reference>
<dbReference type="AlphaFoldDB" id="A0A835HVY8"/>
<accession>A0A835HVY8</accession>
<dbReference type="Gene3D" id="1.10.1520.10">
    <property type="entry name" value="Ribonuclease III domain"/>
    <property type="match status" value="1"/>
</dbReference>
<dbReference type="EMBL" id="JADFTS010000005">
    <property type="protein sequence ID" value="KAF9605749.1"/>
    <property type="molecule type" value="Genomic_DNA"/>
</dbReference>
<dbReference type="OrthoDB" id="10578190at2759"/>
<comment type="caution">
    <text evidence="1">The sequence shown here is derived from an EMBL/GenBank/DDBJ whole genome shotgun (WGS) entry which is preliminary data.</text>
</comment>
<dbReference type="Proteomes" id="UP000631114">
    <property type="component" value="Unassembled WGS sequence"/>
</dbReference>
<dbReference type="GO" id="GO:0004525">
    <property type="term" value="F:ribonuclease III activity"/>
    <property type="evidence" value="ECO:0007669"/>
    <property type="project" value="InterPro"/>
</dbReference>
<proteinExistence type="predicted"/>